<dbReference type="InterPro" id="IPR058922">
    <property type="entry name" value="WHD_DRP"/>
</dbReference>
<evidence type="ECO:0000313" key="12">
    <source>
        <dbReference type="EnsemblPlants" id="AET6Gv20974500.4"/>
    </source>
</evidence>
<reference evidence="13" key="1">
    <citation type="journal article" date="2014" name="Science">
        <title>Ancient hybridizations among the ancestral genomes of bread wheat.</title>
        <authorList>
            <consortium name="International Wheat Genome Sequencing Consortium,"/>
            <person name="Marcussen T."/>
            <person name="Sandve S.R."/>
            <person name="Heier L."/>
            <person name="Spannagl M."/>
            <person name="Pfeifer M."/>
            <person name="Jakobsen K.S."/>
            <person name="Wulff B.B."/>
            <person name="Steuernagel B."/>
            <person name="Mayer K.F."/>
            <person name="Olsen O.A."/>
        </authorList>
    </citation>
    <scope>NUCLEOTIDE SEQUENCE [LARGE SCALE GENOMIC DNA]</scope>
    <source>
        <strain evidence="13">cv. AL8/78</strain>
    </source>
</reference>
<evidence type="ECO:0000256" key="2">
    <source>
        <dbReference type="ARBA" id="ARBA00022614"/>
    </source>
</evidence>
<dbReference type="AlphaFoldDB" id="A0A453Q4J8"/>
<evidence type="ECO:0000256" key="6">
    <source>
        <dbReference type="ARBA" id="ARBA00023054"/>
    </source>
</evidence>
<comment type="similarity">
    <text evidence="1">Belongs to the disease resistance NB-LRR family.</text>
</comment>
<protein>
    <submittedName>
        <fullName evidence="12">Uncharacterized protein</fullName>
    </submittedName>
</protein>
<dbReference type="Pfam" id="PF18052">
    <property type="entry name" value="Rx_N"/>
    <property type="match status" value="1"/>
</dbReference>
<dbReference type="Proteomes" id="UP000015105">
    <property type="component" value="Chromosome 6D"/>
</dbReference>
<keyword evidence="13" id="KW-1185">Reference proteome</keyword>
<reference evidence="12" key="5">
    <citation type="journal article" date="2021" name="G3 (Bethesda)">
        <title>Aegilops tauschii genome assembly Aet v5.0 features greater sequence contiguity and improved annotation.</title>
        <authorList>
            <person name="Wang L."/>
            <person name="Zhu T."/>
            <person name="Rodriguez J.C."/>
            <person name="Deal K.R."/>
            <person name="Dubcovsky J."/>
            <person name="McGuire P.E."/>
            <person name="Lux T."/>
            <person name="Spannagl M."/>
            <person name="Mayer K.F.X."/>
            <person name="Baldrich P."/>
            <person name="Meyers B.C."/>
            <person name="Huo N."/>
            <person name="Gu Y.Q."/>
            <person name="Zhou H."/>
            <person name="Devos K.M."/>
            <person name="Bennetzen J.L."/>
            <person name="Unver T."/>
            <person name="Budak H."/>
            <person name="Gulick P.J."/>
            <person name="Galiba G."/>
            <person name="Kalapos B."/>
            <person name="Nelson D.R."/>
            <person name="Li P."/>
            <person name="You F.M."/>
            <person name="Luo M.C."/>
            <person name="Dvorak J."/>
        </authorList>
    </citation>
    <scope>NUCLEOTIDE SEQUENCE [LARGE SCALE GENOMIC DNA]</scope>
    <source>
        <strain evidence="12">cv. AL8/78</strain>
    </source>
</reference>
<dbReference type="PANTHER" id="PTHR23155">
    <property type="entry name" value="DISEASE RESISTANCE PROTEIN RP"/>
    <property type="match status" value="1"/>
</dbReference>
<feature type="chain" id="PRO_5019438998" evidence="8">
    <location>
        <begin position="41"/>
        <end position="921"/>
    </location>
</feature>
<feature type="domain" description="Disease resistance N-terminal" evidence="9">
    <location>
        <begin position="82"/>
        <end position="163"/>
    </location>
</feature>
<dbReference type="InterPro" id="IPR055414">
    <property type="entry name" value="LRR_R13L4/SHOC2-like"/>
</dbReference>
<feature type="domain" description="Disease resistance protein winged helix" evidence="10">
    <location>
        <begin position="428"/>
        <end position="498"/>
    </location>
</feature>
<dbReference type="InterPro" id="IPR038005">
    <property type="entry name" value="RX-like_CC"/>
</dbReference>
<feature type="region of interest" description="Disordered" evidence="7">
    <location>
        <begin position="888"/>
        <end position="921"/>
    </location>
</feature>
<dbReference type="GO" id="GO:0042742">
    <property type="term" value="P:defense response to bacterium"/>
    <property type="evidence" value="ECO:0007669"/>
    <property type="project" value="UniProtKB-ARBA"/>
</dbReference>
<dbReference type="InterPro" id="IPR041118">
    <property type="entry name" value="Rx_N"/>
</dbReference>
<dbReference type="SUPFAM" id="SSF52058">
    <property type="entry name" value="L domain-like"/>
    <property type="match status" value="1"/>
</dbReference>
<dbReference type="Gramene" id="AET6Gv20974500.4">
    <property type="protein sequence ID" value="AET6Gv20974500.4"/>
    <property type="gene ID" value="AET6Gv20974500"/>
</dbReference>
<accession>A0A453Q4J8</accession>
<dbReference type="PANTHER" id="PTHR23155:SF1062">
    <property type="entry name" value="OS11G0579400 PROTEIN"/>
    <property type="match status" value="1"/>
</dbReference>
<keyword evidence="8" id="KW-0732">Signal</keyword>
<keyword evidence="5" id="KW-0611">Plant defense</keyword>
<dbReference type="GO" id="GO:0009626">
    <property type="term" value="P:plant-type hypersensitive response"/>
    <property type="evidence" value="ECO:0007669"/>
    <property type="project" value="UniProtKB-ARBA"/>
</dbReference>
<keyword evidence="2" id="KW-0433">Leucine-rich repeat</keyword>
<name>A0A453Q4J8_AEGTS</name>
<proteinExistence type="inferred from homology"/>
<feature type="region of interest" description="Disordered" evidence="7">
    <location>
        <begin position="357"/>
        <end position="378"/>
    </location>
</feature>
<evidence type="ECO:0000313" key="13">
    <source>
        <dbReference type="Proteomes" id="UP000015105"/>
    </source>
</evidence>
<dbReference type="Gene3D" id="1.10.10.10">
    <property type="entry name" value="Winged helix-like DNA-binding domain superfamily/Winged helix DNA-binding domain"/>
    <property type="match status" value="1"/>
</dbReference>
<dbReference type="Gene3D" id="3.80.10.10">
    <property type="entry name" value="Ribonuclease Inhibitor"/>
    <property type="match status" value="1"/>
</dbReference>
<dbReference type="GO" id="GO:0002758">
    <property type="term" value="P:innate immune response-activating signaling pathway"/>
    <property type="evidence" value="ECO:0007669"/>
    <property type="project" value="UniProtKB-ARBA"/>
</dbReference>
<keyword evidence="4" id="KW-0547">Nucleotide-binding</keyword>
<keyword evidence="6" id="KW-0175">Coiled coil</keyword>
<reference evidence="13" key="2">
    <citation type="journal article" date="2017" name="Nat. Plants">
        <title>The Aegilops tauschii genome reveals multiple impacts of transposons.</title>
        <authorList>
            <person name="Zhao G."/>
            <person name="Zou C."/>
            <person name="Li K."/>
            <person name="Wang K."/>
            <person name="Li T."/>
            <person name="Gao L."/>
            <person name="Zhang X."/>
            <person name="Wang H."/>
            <person name="Yang Z."/>
            <person name="Liu X."/>
            <person name="Jiang W."/>
            <person name="Mao L."/>
            <person name="Kong X."/>
            <person name="Jiao Y."/>
            <person name="Jia J."/>
        </authorList>
    </citation>
    <scope>NUCLEOTIDE SEQUENCE [LARGE SCALE GENOMIC DNA]</scope>
    <source>
        <strain evidence="13">cv. AL8/78</strain>
    </source>
</reference>
<evidence type="ECO:0000259" key="11">
    <source>
        <dbReference type="Pfam" id="PF23598"/>
    </source>
</evidence>
<dbReference type="EnsemblPlants" id="AET6Gv20974500.4">
    <property type="protein sequence ID" value="AET6Gv20974500.4"/>
    <property type="gene ID" value="AET6Gv20974500"/>
</dbReference>
<feature type="domain" description="Disease resistance R13L4/SHOC-2-like LRR" evidence="11">
    <location>
        <begin position="553"/>
        <end position="882"/>
    </location>
</feature>
<feature type="signal peptide" evidence="8">
    <location>
        <begin position="1"/>
        <end position="40"/>
    </location>
</feature>
<reference evidence="12" key="3">
    <citation type="journal article" date="2017" name="Nature">
        <title>Genome sequence of the progenitor of the wheat D genome Aegilops tauschii.</title>
        <authorList>
            <person name="Luo M.C."/>
            <person name="Gu Y.Q."/>
            <person name="Puiu D."/>
            <person name="Wang H."/>
            <person name="Twardziok S.O."/>
            <person name="Deal K.R."/>
            <person name="Huo N."/>
            <person name="Zhu T."/>
            <person name="Wang L."/>
            <person name="Wang Y."/>
            <person name="McGuire P.E."/>
            <person name="Liu S."/>
            <person name="Long H."/>
            <person name="Ramasamy R.K."/>
            <person name="Rodriguez J.C."/>
            <person name="Van S.L."/>
            <person name="Yuan L."/>
            <person name="Wang Z."/>
            <person name="Xia Z."/>
            <person name="Xiao L."/>
            <person name="Anderson O.D."/>
            <person name="Ouyang S."/>
            <person name="Liang Y."/>
            <person name="Zimin A.V."/>
            <person name="Pertea G."/>
            <person name="Qi P."/>
            <person name="Bennetzen J.L."/>
            <person name="Dai X."/>
            <person name="Dawson M.W."/>
            <person name="Muller H.G."/>
            <person name="Kugler K."/>
            <person name="Rivarola-Duarte L."/>
            <person name="Spannagl M."/>
            <person name="Mayer K.F.X."/>
            <person name="Lu F.H."/>
            <person name="Bevan M.W."/>
            <person name="Leroy P."/>
            <person name="Li P."/>
            <person name="You F.M."/>
            <person name="Sun Q."/>
            <person name="Liu Z."/>
            <person name="Lyons E."/>
            <person name="Wicker T."/>
            <person name="Salzberg S.L."/>
            <person name="Devos K.M."/>
            <person name="Dvorak J."/>
        </authorList>
    </citation>
    <scope>NUCLEOTIDE SEQUENCE [LARGE SCALE GENOMIC DNA]</scope>
    <source>
        <strain evidence="12">cv. AL8/78</strain>
    </source>
</reference>
<dbReference type="FunFam" id="1.10.10.10:FF:000322">
    <property type="entry name" value="Probable disease resistance protein At1g63360"/>
    <property type="match status" value="1"/>
</dbReference>
<dbReference type="GO" id="GO:0000166">
    <property type="term" value="F:nucleotide binding"/>
    <property type="evidence" value="ECO:0007669"/>
    <property type="project" value="UniProtKB-KW"/>
</dbReference>
<dbReference type="InterPro" id="IPR044974">
    <property type="entry name" value="Disease_R_plants"/>
</dbReference>
<evidence type="ECO:0000256" key="8">
    <source>
        <dbReference type="SAM" id="SignalP"/>
    </source>
</evidence>
<dbReference type="Pfam" id="PF23598">
    <property type="entry name" value="LRR_14"/>
    <property type="match status" value="1"/>
</dbReference>
<dbReference type="CDD" id="cd14798">
    <property type="entry name" value="RX-CC_like"/>
    <property type="match status" value="1"/>
</dbReference>
<sequence>RRRGKPTVGANGAKTNTYTMLVMLQVQSLSLLLPASCCLAAPKSQVPTTPPIQQCLSSPLLFASIDAHTTSSKSSTMDAQGALDSLLGRLTTILVDEAKLLGNLHGDVEFIKEEMECMNGVLLHLAEAQHLDRHVRAWMKQVVGLARNCEGNVELYIHSVTDAGHHDRGFLGYLRQIIRYMRTIPERHRIATRIRELKVRAHDVGHRQLRYGITMPPAADQDGAIFMDDDIAVPDGPEAELEDARRRALLVNCSWSEDKEAYEQKIMDDTIKSLLLSEEEPVDELANGESHPRIFLMTWDECSGEDRDFTILVAKKLYEQEISSFSCKARVSHYKLDSVVVLLQEILHQVTSLPAEQEDVPRLEAEKSTETSLGDDEDGEAMQLTKKLEGFLKEGCRDANKSVAKQMVKISYNDLPAKYRSCLLYLTIFPDGDPIRRTTVCTRWIAEGLITSRENHAQDEADSCIDALLSRGLIQPGQISDTGKIKTFTLHRVVREVITMIARDVNFVDTDLPPDLARHLPVHSRTGVQTSHADRSMKAADGNGIVAFLPDLAKSSQWQLMKMLDLEGCRGLKKHHLKSICKIILLKYLSLRNTDITELPKQIEKLQCLETFDIRQTAVQSFATKSIMVPMLKHLLAGQAESPSNNSDGPQDLFTAVRLPSSIRRMEQLETLSHVEASHRLSDLTDVGHLLRLRKLGVILSGKKGALDILFQQIERLHGCLRSLSIQINQPVSKNEDTPCAEEVITLVSPPKLLQSLNIRGIRSDLLMWIAELDQLTKITLSETYLAEDYTRILGKLAALRCLRLRRNSYAGSRLTFKDEEFKSLKSLVVDDGIIINISFDTGAAPKIEAVVWYFATMESISGLLCLPKLKKLELNGDCDPDAVRQELDEEHPNSVDFKHRPGHGHQEDGATVAASTSMSK</sequence>
<dbReference type="Pfam" id="PF23559">
    <property type="entry name" value="WHD_DRP"/>
    <property type="match status" value="1"/>
</dbReference>
<dbReference type="InterPro" id="IPR032675">
    <property type="entry name" value="LRR_dom_sf"/>
</dbReference>
<evidence type="ECO:0000256" key="7">
    <source>
        <dbReference type="SAM" id="MobiDB-lite"/>
    </source>
</evidence>
<keyword evidence="3" id="KW-0677">Repeat</keyword>
<feature type="compositionally biased region" description="Basic and acidic residues" evidence="7">
    <location>
        <begin position="888"/>
        <end position="909"/>
    </location>
</feature>
<evidence type="ECO:0000256" key="5">
    <source>
        <dbReference type="ARBA" id="ARBA00022821"/>
    </source>
</evidence>
<evidence type="ECO:0000256" key="4">
    <source>
        <dbReference type="ARBA" id="ARBA00022741"/>
    </source>
</evidence>
<dbReference type="InterPro" id="IPR036388">
    <property type="entry name" value="WH-like_DNA-bd_sf"/>
</dbReference>
<evidence type="ECO:0000259" key="9">
    <source>
        <dbReference type="Pfam" id="PF18052"/>
    </source>
</evidence>
<reference evidence="12" key="4">
    <citation type="submission" date="2019-03" db="UniProtKB">
        <authorList>
            <consortium name="EnsemblPlants"/>
        </authorList>
    </citation>
    <scope>IDENTIFICATION</scope>
</reference>
<dbReference type="Gene3D" id="1.20.5.4130">
    <property type="match status" value="1"/>
</dbReference>
<organism evidence="12 13">
    <name type="scientific">Aegilops tauschii subsp. strangulata</name>
    <name type="common">Goatgrass</name>
    <dbReference type="NCBI Taxonomy" id="200361"/>
    <lineage>
        <taxon>Eukaryota</taxon>
        <taxon>Viridiplantae</taxon>
        <taxon>Streptophyta</taxon>
        <taxon>Embryophyta</taxon>
        <taxon>Tracheophyta</taxon>
        <taxon>Spermatophyta</taxon>
        <taxon>Magnoliopsida</taxon>
        <taxon>Liliopsida</taxon>
        <taxon>Poales</taxon>
        <taxon>Poaceae</taxon>
        <taxon>BOP clade</taxon>
        <taxon>Pooideae</taxon>
        <taxon>Triticodae</taxon>
        <taxon>Triticeae</taxon>
        <taxon>Triticinae</taxon>
        <taxon>Aegilops</taxon>
    </lineage>
</organism>
<evidence type="ECO:0000256" key="3">
    <source>
        <dbReference type="ARBA" id="ARBA00022737"/>
    </source>
</evidence>
<evidence type="ECO:0000259" key="10">
    <source>
        <dbReference type="Pfam" id="PF23559"/>
    </source>
</evidence>
<feature type="compositionally biased region" description="Basic and acidic residues" evidence="7">
    <location>
        <begin position="359"/>
        <end position="369"/>
    </location>
</feature>
<evidence type="ECO:0000256" key="1">
    <source>
        <dbReference type="ARBA" id="ARBA00008894"/>
    </source>
</evidence>